<dbReference type="EMBL" id="LR025743">
    <property type="protein sequence ID" value="VBB14326.1"/>
    <property type="molecule type" value="Genomic_DNA"/>
</dbReference>
<sequence>MKQIVVTRVAAYSAGSECAEVTLRCGEHEITVFSFGGTARVNDVVRTPVSAIDCDVRAACLADWPDDAKQAASRQWIGKTANPYGYRGCGQVVDREQGLIDVVGFVIDAGELPCDGAVEFECLRLDL</sequence>
<accession>A0AAJ5T6H4</accession>
<protein>
    <submittedName>
        <fullName evidence="1">Uncharacterized protein</fullName>
    </submittedName>
</protein>
<gene>
    <name evidence="1" type="ORF">BSTAB16_4515</name>
</gene>
<dbReference type="Proteomes" id="UP000268684">
    <property type="component" value="Chromosome II"/>
</dbReference>
<reference evidence="1 2" key="1">
    <citation type="submission" date="2017-11" db="EMBL/GenBank/DDBJ databases">
        <authorList>
            <person name="Seth-Smith MB H."/>
        </authorList>
    </citation>
    <scope>NUCLEOTIDE SEQUENCE [LARGE SCALE GENOMIC DNA]</scope>
    <source>
        <strain evidence="1">E</strain>
    </source>
</reference>
<organism evidence="1 2">
    <name type="scientific">Burkholderia stabilis</name>
    <dbReference type="NCBI Taxonomy" id="95485"/>
    <lineage>
        <taxon>Bacteria</taxon>
        <taxon>Pseudomonadati</taxon>
        <taxon>Pseudomonadota</taxon>
        <taxon>Betaproteobacteria</taxon>
        <taxon>Burkholderiales</taxon>
        <taxon>Burkholderiaceae</taxon>
        <taxon>Burkholderia</taxon>
        <taxon>Burkholderia cepacia complex</taxon>
    </lineage>
</organism>
<dbReference type="RefSeq" id="WP_122169881.1">
    <property type="nucleotide sequence ID" value="NZ_LR025743.1"/>
</dbReference>
<dbReference type="AlphaFoldDB" id="A0AAJ5T6H4"/>
<dbReference type="GeneID" id="71056947"/>
<evidence type="ECO:0000313" key="1">
    <source>
        <dbReference type="EMBL" id="VBB14326.1"/>
    </source>
</evidence>
<evidence type="ECO:0000313" key="2">
    <source>
        <dbReference type="Proteomes" id="UP000268684"/>
    </source>
</evidence>
<proteinExistence type="predicted"/>
<name>A0AAJ5T6H4_9BURK</name>
<keyword evidence="2" id="KW-1185">Reference proteome</keyword>